<dbReference type="Proteomes" id="UP000007264">
    <property type="component" value="Unassembled WGS sequence"/>
</dbReference>
<evidence type="ECO:0000313" key="3">
    <source>
        <dbReference type="EMBL" id="EIE24830.1"/>
    </source>
</evidence>
<dbReference type="GO" id="GO:0019898">
    <property type="term" value="C:extrinsic component of membrane"/>
    <property type="evidence" value="ECO:0007669"/>
    <property type="project" value="InterPro"/>
</dbReference>
<dbReference type="SUPFAM" id="SSF55724">
    <property type="entry name" value="Mog1p/PsbP-like"/>
    <property type="match status" value="1"/>
</dbReference>
<feature type="domain" description="PsbP C-terminal" evidence="2">
    <location>
        <begin position="83"/>
        <end position="263"/>
    </location>
</feature>
<dbReference type="PANTHER" id="PTHR31407:SF16">
    <property type="entry name" value="PSBP DOMAIN-CONTAINING PROTEIN 7, CHLOROPLASTIC"/>
    <property type="match status" value="1"/>
</dbReference>
<accession>I0Z2G1</accession>
<dbReference type="PANTHER" id="PTHR31407">
    <property type="match status" value="1"/>
</dbReference>
<organism evidence="3 4">
    <name type="scientific">Coccomyxa subellipsoidea (strain C-169)</name>
    <name type="common">Green microalga</name>
    <dbReference type="NCBI Taxonomy" id="574566"/>
    <lineage>
        <taxon>Eukaryota</taxon>
        <taxon>Viridiplantae</taxon>
        <taxon>Chlorophyta</taxon>
        <taxon>core chlorophytes</taxon>
        <taxon>Trebouxiophyceae</taxon>
        <taxon>Trebouxiophyceae incertae sedis</taxon>
        <taxon>Coccomyxaceae</taxon>
        <taxon>Coccomyxa</taxon>
        <taxon>Coccomyxa subellipsoidea</taxon>
    </lineage>
</organism>
<dbReference type="GO" id="GO:0015979">
    <property type="term" value="P:photosynthesis"/>
    <property type="evidence" value="ECO:0007669"/>
    <property type="project" value="InterPro"/>
</dbReference>
<name>I0Z2G1_COCSC</name>
<dbReference type="RefSeq" id="XP_005649374.1">
    <property type="nucleotide sequence ID" value="XM_005649317.1"/>
</dbReference>
<comment type="caution">
    <text evidence="3">The sequence shown here is derived from an EMBL/GenBank/DDBJ whole genome shotgun (WGS) entry which is preliminary data.</text>
</comment>
<feature type="region of interest" description="Disordered" evidence="1">
    <location>
        <begin position="117"/>
        <end position="147"/>
    </location>
</feature>
<dbReference type="InterPro" id="IPR002683">
    <property type="entry name" value="PsbP_C"/>
</dbReference>
<dbReference type="eggNOG" id="ENOG502QS0I">
    <property type="taxonomic scope" value="Eukaryota"/>
</dbReference>
<protein>
    <submittedName>
        <fullName evidence="3">Mog1p/PsbP-like protein</fullName>
    </submittedName>
</protein>
<evidence type="ECO:0000313" key="4">
    <source>
        <dbReference type="Proteomes" id="UP000007264"/>
    </source>
</evidence>
<dbReference type="NCBIfam" id="NF040946">
    <property type="entry name" value="PSII_PsbP"/>
    <property type="match status" value="1"/>
</dbReference>
<sequence length="277" mass="30120">MQSACCEELISCSLASADKVCHLGSACTSCHAWTQFIEYLTSNVCAVLVSNFGGSTSALLSVDGGRLAGRLKLDALYPVAGHKRCLDTQNGYEFLYPSRWLSDQRLYRRYAERVERQASLDPPPAARSANSRSVAEPTAAYGPPGSTGEENLSVVVAPIAGGFKIENLGGPRQAAERFLSTTVAPEGSGRTADLIDAYERRDESGELYYTLEYTVQSPNFFRHNLSVYAARNGLLYTLNGQCQNSRWPQLQADMRVAAESFRVSAPKSSIPGWGSQP</sequence>
<dbReference type="EMBL" id="AGSI01000005">
    <property type="protein sequence ID" value="EIE24830.1"/>
    <property type="molecule type" value="Genomic_DNA"/>
</dbReference>
<dbReference type="InterPro" id="IPR016123">
    <property type="entry name" value="Mog1/PsbP_a/b/a-sand"/>
</dbReference>
<gene>
    <name evidence="3" type="ORF">COCSUDRAFT_14483</name>
</gene>
<dbReference type="GO" id="GO:0005509">
    <property type="term" value="F:calcium ion binding"/>
    <property type="evidence" value="ECO:0007669"/>
    <property type="project" value="InterPro"/>
</dbReference>
<dbReference type="Pfam" id="PF01789">
    <property type="entry name" value="PsbP"/>
    <property type="match status" value="1"/>
</dbReference>
<dbReference type="GeneID" id="17042831"/>
<proteinExistence type="predicted"/>
<reference evidence="3 4" key="1">
    <citation type="journal article" date="2012" name="Genome Biol.">
        <title>The genome of the polar eukaryotic microalga coccomyxa subellipsoidea reveals traits of cold adaptation.</title>
        <authorList>
            <person name="Blanc G."/>
            <person name="Agarkova I."/>
            <person name="Grimwood J."/>
            <person name="Kuo A."/>
            <person name="Brueggeman A."/>
            <person name="Dunigan D."/>
            <person name="Gurnon J."/>
            <person name="Ladunga I."/>
            <person name="Lindquist E."/>
            <person name="Lucas S."/>
            <person name="Pangilinan J."/>
            <person name="Proschold T."/>
            <person name="Salamov A."/>
            <person name="Schmutz J."/>
            <person name="Weeks D."/>
            <person name="Yamada T."/>
            <person name="Claverie J.M."/>
            <person name="Grigoriev I."/>
            <person name="Van Etten J."/>
            <person name="Lomsadze A."/>
            <person name="Borodovsky M."/>
        </authorList>
    </citation>
    <scope>NUCLEOTIDE SEQUENCE [LARGE SCALE GENOMIC DNA]</scope>
    <source>
        <strain evidence="3 4">C-169</strain>
    </source>
</reference>
<keyword evidence="4" id="KW-1185">Reference proteome</keyword>
<evidence type="ECO:0000256" key="1">
    <source>
        <dbReference type="SAM" id="MobiDB-lite"/>
    </source>
</evidence>
<dbReference type="GO" id="GO:0009654">
    <property type="term" value="C:photosystem II oxygen evolving complex"/>
    <property type="evidence" value="ECO:0007669"/>
    <property type="project" value="InterPro"/>
</dbReference>
<evidence type="ECO:0000259" key="2">
    <source>
        <dbReference type="Pfam" id="PF01789"/>
    </source>
</evidence>
<dbReference type="OrthoDB" id="414405at2759"/>
<dbReference type="AlphaFoldDB" id="I0Z2G1"/>
<dbReference type="Gene3D" id="3.40.1000.10">
    <property type="entry name" value="Mog1/PsbP, alpha/beta/alpha sandwich"/>
    <property type="match status" value="1"/>
</dbReference>
<dbReference type="KEGG" id="csl:COCSUDRAFT_14483"/>
<dbReference type="STRING" id="574566.I0Z2G1"/>